<protein>
    <recommendedName>
        <fullName evidence="4">Lipoprotein</fullName>
    </recommendedName>
</protein>
<evidence type="ECO:0000313" key="2">
    <source>
        <dbReference type="EMBL" id="BDD10583.1"/>
    </source>
</evidence>
<dbReference type="KEGG" id="fax:FUAX_30150"/>
<reference evidence="2 3" key="1">
    <citation type="submission" date="2021-12" db="EMBL/GenBank/DDBJ databases">
        <title>Genome sequencing of bacteria with rrn-lacking chromosome and rrn-plasmid.</title>
        <authorList>
            <person name="Anda M."/>
            <person name="Iwasaki W."/>
        </authorList>
    </citation>
    <scope>NUCLEOTIDE SEQUENCE [LARGE SCALE GENOMIC DNA]</scope>
    <source>
        <strain evidence="2 3">DSM 100852</strain>
    </source>
</reference>
<gene>
    <name evidence="2" type="ORF">FUAX_30150</name>
</gene>
<dbReference type="RefSeq" id="WP_338392127.1">
    <property type="nucleotide sequence ID" value="NZ_AP025314.1"/>
</dbReference>
<accession>A0AAU9D3P4</accession>
<evidence type="ECO:0000256" key="1">
    <source>
        <dbReference type="SAM" id="SignalP"/>
    </source>
</evidence>
<name>A0AAU9D3P4_9BACT</name>
<evidence type="ECO:0008006" key="4">
    <source>
        <dbReference type="Google" id="ProtNLM"/>
    </source>
</evidence>
<proteinExistence type="predicted"/>
<sequence>MKRLLSCVVLALLVSCGSRTQNTNEKPSKAKVKAETAEKKKTITKAVEKATVPEKPKIPKITGPALSFKKETKRAFVIGQAVAQYGEDLKPLVTRNDLDGRPVRVLAVSDSLYSHEGKEADICNAFNLVQVGLADEKIWLDGRNVYRVDADTSFVVGGKDFTVWRTLYYGIDVAHEGELVGCFSRKPMVLEVPASDYFGLVKEERTEFTTGSPYPYFELLSDEGNLDDIVGVEPGADSISFTFKLKRTYMEGGARISLKVSPTEKGGYSARIKSLEEYQEGS</sequence>
<keyword evidence="1" id="KW-0732">Signal</keyword>
<dbReference type="AlphaFoldDB" id="A0AAU9D3P4"/>
<dbReference type="Proteomes" id="UP001348817">
    <property type="component" value="Chromosome"/>
</dbReference>
<feature type="signal peptide" evidence="1">
    <location>
        <begin position="1"/>
        <end position="20"/>
    </location>
</feature>
<organism evidence="2 3">
    <name type="scientific">Fulvitalea axinellae</name>
    <dbReference type="NCBI Taxonomy" id="1182444"/>
    <lineage>
        <taxon>Bacteria</taxon>
        <taxon>Pseudomonadati</taxon>
        <taxon>Bacteroidota</taxon>
        <taxon>Cytophagia</taxon>
        <taxon>Cytophagales</taxon>
        <taxon>Persicobacteraceae</taxon>
        <taxon>Fulvitalea</taxon>
    </lineage>
</organism>
<dbReference type="EMBL" id="AP025314">
    <property type="protein sequence ID" value="BDD10583.1"/>
    <property type="molecule type" value="Genomic_DNA"/>
</dbReference>
<evidence type="ECO:0000313" key="3">
    <source>
        <dbReference type="Proteomes" id="UP001348817"/>
    </source>
</evidence>
<keyword evidence="3" id="KW-1185">Reference proteome</keyword>
<feature type="chain" id="PRO_5043941926" description="Lipoprotein" evidence="1">
    <location>
        <begin position="21"/>
        <end position="282"/>
    </location>
</feature>
<dbReference type="PROSITE" id="PS51257">
    <property type="entry name" value="PROKAR_LIPOPROTEIN"/>
    <property type="match status" value="1"/>
</dbReference>